<gene>
    <name evidence="2" type="ORF">WN944_025139</name>
</gene>
<sequence length="418" mass="46330">MAVSASPFPKTFLLSHEKFSFLFPQTPPQGKFKPLRTKYLARALKEWQEYEDAVKRKDLARALRFLKNKNDNNPIEPLSDSLMGESNRARLPEFVGGFDRDWEVLDTCLNADDLKLVASAYKFLQNRGFLPSFGKFSRIVLEGPRDVTPTVLKSSTGLEASKLSPKKWGVSGSSRVALVAFLGGTSFLLSQGIDIRPNLAVVLGFALVDAILLGGVCLAQISSYWPPYKRRILVHEAGHLLIEGCWDAIVLPRNRSVLRMKHNNCIVNLTAAYLMGCPIRGVILDPIVAMQMGIQGQAGTQFWDEKMNNELAEGRLSGTAFDRYSMVLFAGIAAEALIYGEAEGGENDENLFRSICVLLQPPLSIAQMSNQARWAVLQSYNLLKWHKHAHLEAVKALESGSSLSVVIRRIEEAMSSST</sequence>
<dbReference type="PANTHER" id="PTHR33471">
    <property type="entry name" value="ATP-DEPENDENT ZINC METALLOPROTEASE-RELATED"/>
    <property type="match status" value="1"/>
</dbReference>
<dbReference type="GO" id="GO:0005524">
    <property type="term" value="F:ATP binding"/>
    <property type="evidence" value="ECO:0007669"/>
    <property type="project" value="InterPro"/>
</dbReference>
<dbReference type="Gene3D" id="1.20.58.760">
    <property type="entry name" value="Peptidase M41"/>
    <property type="match status" value="1"/>
</dbReference>
<dbReference type="SUPFAM" id="SSF140990">
    <property type="entry name" value="FtsH protease domain-like"/>
    <property type="match status" value="1"/>
</dbReference>
<dbReference type="Proteomes" id="UP001428341">
    <property type="component" value="Unassembled WGS sequence"/>
</dbReference>
<dbReference type="PANTHER" id="PTHR33471:SF7">
    <property type="entry name" value="ATP-DEPENDENT ZINC METALLOPROTEASE-RELATED"/>
    <property type="match status" value="1"/>
</dbReference>
<dbReference type="AlphaFoldDB" id="A0AAP0QB80"/>
<dbReference type="EMBL" id="JBCGBO010000024">
    <property type="protein sequence ID" value="KAK9181998.1"/>
    <property type="molecule type" value="Genomic_DNA"/>
</dbReference>
<proteinExistence type="predicted"/>
<reference evidence="2 3" key="1">
    <citation type="submission" date="2024-05" db="EMBL/GenBank/DDBJ databases">
        <title>Haplotype-resolved chromosome-level genome assembly of Huyou (Citrus changshanensis).</title>
        <authorList>
            <person name="Miao C."/>
            <person name="Chen W."/>
            <person name="Wu Y."/>
            <person name="Wang L."/>
            <person name="Zhao S."/>
            <person name="Grierson D."/>
            <person name="Xu C."/>
            <person name="Chen K."/>
        </authorList>
    </citation>
    <scope>NUCLEOTIDE SEQUENCE [LARGE SCALE GENOMIC DNA]</scope>
    <source>
        <strain evidence="2">01-14</strain>
        <tissue evidence="2">Leaf</tissue>
    </source>
</reference>
<accession>A0AAP0QB80</accession>
<protein>
    <submittedName>
        <fullName evidence="2">Uncharacterized protein</fullName>
    </submittedName>
</protein>
<keyword evidence="1" id="KW-0812">Transmembrane</keyword>
<keyword evidence="3" id="KW-1185">Reference proteome</keyword>
<feature type="transmembrane region" description="Helical" evidence="1">
    <location>
        <begin position="199"/>
        <end position="221"/>
    </location>
</feature>
<evidence type="ECO:0000256" key="1">
    <source>
        <dbReference type="SAM" id="Phobius"/>
    </source>
</evidence>
<evidence type="ECO:0000313" key="2">
    <source>
        <dbReference type="EMBL" id="KAK9181998.1"/>
    </source>
</evidence>
<dbReference type="InterPro" id="IPR037219">
    <property type="entry name" value="Peptidase_M41-like"/>
</dbReference>
<organism evidence="2 3">
    <name type="scientific">Citrus x changshan-huyou</name>
    <dbReference type="NCBI Taxonomy" id="2935761"/>
    <lineage>
        <taxon>Eukaryota</taxon>
        <taxon>Viridiplantae</taxon>
        <taxon>Streptophyta</taxon>
        <taxon>Embryophyta</taxon>
        <taxon>Tracheophyta</taxon>
        <taxon>Spermatophyta</taxon>
        <taxon>Magnoliopsida</taxon>
        <taxon>eudicotyledons</taxon>
        <taxon>Gunneridae</taxon>
        <taxon>Pentapetalae</taxon>
        <taxon>rosids</taxon>
        <taxon>malvids</taxon>
        <taxon>Sapindales</taxon>
        <taxon>Rutaceae</taxon>
        <taxon>Aurantioideae</taxon>
        <taxon>Citrus</taxon>
    </lineage>
</organism>
<comment type="caution">
    <text evidence="2">The sequence shown here is derived from an EMBL/GenBank/DDBJ whole genome shotgun (WGS) entry which is preliminary data.</text>
</comment>
<dbReference type="GO" id="GO:0004176">
    <property type="term" value="F:ATP-dependent peptidase activity"/>
    <property type="evidence" value="ECO:0007669"/>
    <property type="project" value="InterPro"/>
</dbReference>
<name>A0AAP0QB80_9ROSI</name>
<keyword evidence="1" id="KW-1133">Transmembrane helix</keyword>
<keyword evidence="1" id="KW-0472">Membrane</keyword>
<dbReference type="GO" id="GO:0006508">
    <property type="term" value="P:proteolysis"/>
    <property type="evidence" value="ECO:0007669"/>
    <property type="project" value="InterPro"/>
</dbReference>
<dbReference type="GO" id="GO:0004222">
    <property type="term" value="F:metalloendopeptidase activity"/>
    <property type="evidence" value="ECO:0007669"/>
    <property type="project" value="InterPro"/>
</dbReference>
<evidence type="ECO:0000313" key="3">
    <source>
        <dbReference type="Proteomes" id="UP001428341"/>
    </source>
</evidence>